<sequence length="95" mass="10199">MGRVAIYLGSLAPCSETVFMPKKGGFVRATSDTTVWTRGGKPAALFFVDRVGISWRRDPADLNQLPTPGPPQPYGLIVGPDSWTETKTATLCSDA</sequence>
<dbReference type="EMBL" id="CP114203">
    <property type="protein sequence ID" value="WAU09924.1"/>
    <property type="molecule type" value="Genomic_DNA"/>
</dbReference>
<evidence type="ECO:0000313" key="2">
    <source>
        <dbReference type="Proteomes" id="UP001210169"/>
    </source>
</evidence>
<proteinExistence type="predicted"/>
<protein>
    <submittedName>
        <fullName evidence="1">Uncharacterized protein</fullName>
    </submittedName>
</protein>
<name>A0ABY7JFW9_STRNI</name>
<organism evidence="1 2">
    <name type="scientific">Streptomyces nigrescens</name>
    <dbReference type="NCBI Taxonomy" id="1920"/>
    <lineage>
        <taxon>Bacteria</taxon>
        <taxon>Bacillati</taxon>
        <taxon>Actinomycetota</taxon>
        <taxon>Actinomycetes</taxon>
        <taxon>Kitasatosporales</taxon>
        <taxon>Streptomycetaceae</taxon>
        <taxon>Streptomyces</taxon>
    </lineage>
</organism>
<keyword evidence="2" id="KW-1185">Reference proteome</keyword>
<dbReference type="Proteomes" id="UP001210169">
    <property type="component" value="Chromosome"/>
</dbReference>
<gene>
    <name evidence="1" type="ORF">STRNI_000174</name>
</gene>
<accession>A0ABY7JFW9</accession>
<evidence type="ECO:0000313" key="1">
    <source>
        <dbReference type="EMBL" id="WAU09924.1"/>
    </source>
</evidence>
<reference evidence="1 2" key="1">
    <citation type="submission" date="2022-12" db="EMBL/GenBank/DDBJ databases">
        <authorList>
            <person name="Ruckert C."/>
            <person name="Busche T."/>
            <person name="Kalinowski J."/>
            <person name="Wittmann C."/>
        </authorList>
    </citation>
    <scope>NUCLEOTIDE SEQUENCE [LARGE SCALE GENOMIC DNA]</scope>
    <source>
        <strain evidence="1 2">DSM 40276</strain>
    </source>
</reference>